<dbReference type="GO" id="GO:0016592">
    <property type="term" value="C:mediator complex"/>
    <property type="evidence" value="ECO:0007669"/>
    <property type="project" value="InterPro"/>
</dbReference>
<keyword evidence="8" id="KW-0010">Activator</keyword>
<organism evidence="12 15">
    <name type="scientific">Sarcoptes scabiei</name>
    <name type="common">Itch mite</name>
    <name type="synonym">Acarus scabiei</name>
    <dbReference type="NCBI Taxonomy" id="52283"/>
    <lineage>
        <taxon>Eukaryota</taxon>
        <taxon>Metazoa</taxon>
        <taxon>Ecdysozoa</taxon>
        <taxon>Arthropoda</taxon>
        <taxon>Chelicerata</taxon>
        <taxon>Arachnida</taxon>
        <taxon>Acari</taxon>
        <taxon>Acariformes</taxon>
        <taxon>Sarcoptiformes</taxon>
        <taxon>Astigmata</taxon>
        <taxon>Psoroptidia</taxon>
        <taxon>Sarcoptoidea</taxon>
        <taxon>Sarcoptidae</taxon>
        <taxon>Sarcoptinae</taxon>
        <taxon>Sarcoptes</taxon>
    </lineage>
</organism>
<keyword evidence="5 8" id="KW-0804">Transcription</keyword>
<gene>
    <name evidence="8" type="primary">MED4</name>
    <name evidence="12" type="ORF">QR98_0031520</name>
    <name evidence="11" type="ORF">SSS_2329</name>
</gene>
<protein>
    <recommendedName>
        <fullName evidence="3 8">Mediator of RNA polymerase II transcription subunit 4</fullName>
    </recommendedName>
    <alternativeName>
        <fullName evidence="7 8">Mediator complex subunit 4</fullName>
    </alternativeName>
</protein>
<comment type="subcellular location">
    <subcellularLocation>
        <location evidence="1 8">Nucleus</location>
    </subcellularLocation>
</comment>
<dbReference type="Proteomes" id="UP000616769">
    <property type="component" value="Unassembled WGS sequence"/>
</dbReference>
<dbReference type="GO" id="GO:0006357">
    <property type="term" value="P:regulation of transcription by RNA polymerase II"/>
    <property type="evidence" value="ECO:0007669"/>
    <property type="project" value="InterPro"/>
</dbReference>
<dbReference type="EMBL" id="WVUK01000062">
    <property type="protein sequence ID" value="KAF7490775.1"/>
    <property type="molecule type" value="Genomic_DNA"/>
</dbReference>
<keyword evidence="6 8" id="KW-0539">Nucleus</keyword>
<evidence type="ECO:0000256" key="2">
    <source>
        <dbReference type="ARBA" id="ARBA00009626"/>
    </source>
</evidence>
<reference evidence="11" key="3">
    <citation type="submission" date="2020-01" db="EMBL/GenBank/DDBJ databases">
        <authorList>
            <person name="Korhonen P.K.K."/>
            <person name="Guangxu M.G."/>
            <person name="Wang T.W."/>
            <person name="Stroehlein A.J.S."/>
            <person name="Young N.D."/>
            <person name="Ang C.-S.A."/>
            <person name="Fernando D.W.F."/>
            <person name="Lu H.L."/>
            <person name="Taylor S.T."/>
            <person name="Ehtesham M.E.M."/>
            <person name="Najaraj S.H.N."/>
            <person name="Harsha G.H.G."/>
            <person name="Madugundu A.M."/>
            <person name="Renuse S.R."/>
            <person name="Holt D.H."/>
            <person name="Pandey A.P."/>
            <person name="Papenfuss A.P."/>
            <person name="Gasser R.B.G."/>
            <person name="Fischer K.F."/>
        </authorList>
    </citation>
    <scope>NUCLEOTIDE SEQUENCE</scope>
    <source>
        <strain evidence="11">SSS_KF_BRIS2020</strain>
    </source>
</reference>
<proteinExistence type="inferred from homology"/>
<evidence type="ECO:0000256" key="5">
    <source>
        <dbReference type="ARBA" id="ARBA00023163"/>
    </source>
</evidence>
<reference evidence="12 15" key="1">
    <citation type="journal article" date="2015" name="Parasit. Vectors">
        <title>Draft genome of the scabies mite.</title>
        <authorList>
            <person name="Rider S.D.Jr."/>
            <person name="Morgan M.S."/>
            <person name="Arlian L.G."/>
        </authorList>
    </citation>
    <scope>NUCLEOTIDE SEQUENCE [LARGE SCALE GENOMIC DNA]</scope>
    <source>
        <strain evidence="12">Arlian Lab</strain>
    </source>
</reference>
<evidence type="ECO:0000256" key="3">
    <source>
        <dbReference type="ARBA" id="ARBA00020629"/>
    </source>
</evidence>
<feature type="compositionally biased region" description="Low complexity" evidence="10">
    <location>
        <begin position="183"/>
        <end position="208"/>
    </location>
</feature>
<evidence type="ECO:0000313" key="15">
    <source>
        <dbReference type="Proteomes" id="UP000616769"/>
    </source>
</evidence>
<dbReference type="InterPro" id="IPR019258">
    <property type="entry name" value="Mediator_Med4"/>
</dbReference>
<feature type="region of interest" description="Disordered" evidence="10">
    <location>
        <begin position="183"/>
        <end position="259"/>
    </location>
</feature>
<dbReference type="GO" id="GO:0070847">
    <property type="term" value="C:core mediator complex"/>
    <property type="evidence" value="ECO:0007669"/>
    <property type="project" value="TreeGrafter"/>
</dbReference>
<evidence type="ECO:0000313" key="11">
    <source>
        <dbReference type="EMBL" id="KAF7490775.1"/>
    </source>
</evidence>
<dbReference type="Proteomes" id="UP000070412">
    <property type="component" value="Unassembled WGS sequence"/>
</dbReference>
<dbReference type="AlphaFoldDB" id="A0A132A1L7"/>
<sequence>MAECPKDHLTAIVNDIELISKEMFEYFLSPKNVKQNMIDSNQLAELLVKKDFELKQAMECLKEQETLQSKIDLLKKINKEYDDELQKLQQNFKEAVVIMATAIFQAKQKLSLIKQSDSHPISVDELIKYAHKISADHSVASPYNWEIGDQRRPYPTDLEMKSGLLVNSNDANLSSLLQQQQNQFAQNQQIQNQEQAMRPSSAASASNSPYSWGNQFDGKQNMNSQINSGYDYADVKSRDNDEVEVMSTDSSSSSSSDSQ</sequence>
<dbReference type="EMBL" id="JXLN01009913">
    <property type="protein sequence ID" value="KPM04699.1"/>
    <property type="molecule type" value="Genomic_DNA"/>
</dbReference>
<keyword evidence="9" id="KW-0175">Coiled coil</keyword>
<evidence type="ECO:0000313" key="13">
    <source>
        <dbReference type="EnsemblMetazoa" id="KAF7490775.1"/>
    </source>
</evidence>
<comment type="subunit">
    <text evidence="8">Component of the Mediator complex.</text>
</comment>
<evidence type="ECO:0000256" key="9">
    <source>
        <dbReference type="SAM" id="Coils"/>
    </source>
</evidence>
<dbReference type="EnsemblMetazoa" id="SSS_2329s_mrna">
    <property type="protein sequence ID" value="KAF7490775.1"/>
    <property type="gene ID" value="SSS_2329"/>
</dbReference>
<evidence type="ECO:0000313" key="12">
    <source>
        <dbReference type="EMBL" id="KPM04699.1"/>
    </source>
</evidence>
<feature type="compositionally biased region" description="Polar residues" evidence="10">
    <location>
        <begin position="209"/>
        <end position="228"/>
    </location>
</feature>
<dbReference type="OrthoDB" id="1929813at2759"/>
<keyword evidence="14" id="KW-1185">Reference proteome</keyword>
<accession>A0A132A1L7</accession>
<evidence type="ECO:0000256" key="6">
    <source>
        <dbReference type="ARBA" id="ARBA00023242"/>
    </source>
</evidence>
<dbReference type="Pfam" id="PF10018">
    <property type="entry name" value="Med4"/>
    <property type="match status" value="1"/>
</dbReference>
<evidence type="ECO:0000256" key="4">
    <source>
        <dbReference type="ARBA" id="ARBA00023015"/>
    </source>
</evidence>
<evidence type="ECO:0000313" key="14">
    <source>
        <dbReference type="Proteomes" id="UP000070412"/>
    </source>
</evidence>
<comment type="function">
    <text evidence="8">Component of the Mediator complex, a coactivator involved in the regulated transcription of nearly all RNA polymerase II-dependent genes. Mediator functions as a bridge to convey information from gene-specific regulatory proteins to the basal RNA polymerase II transcription machinery. Mediator is recruited to promoters by direct interactions with regulatory proteins and serves as a scaffold for the assembly of a functional preinitiation complex with RNA polymerase II and the general transcription factors.</text>
</comment>
<feature type="compositionally biased region" description="Low complexity" evidence="10">
    <location>
        <begin position="247"/>
        <end position="259"/>
    </location>
</feature>
<evidence type="ECO:0000256" key="7">
    <source>
        <dbReference type="ARBA" id="ARBA00031257"/>
    </source>
</evidence>
<dbReference type="PANTHER" id="PTHR13208:SF2">
    <property type="entry name" value="MEDIATOR OF RNA POLYMERASE II TRANSCRIPTION SUBUNIT 4"/>
    <property type="match status" value="1"/>
</dbReference>
<comment type="similarity">
    <text evidence="2 8">Belongs to the Mediator complex subunit 4 family.</text>
</comment>
<dbReference type="OMA" id="ENCVQER"/>
<keyword evidence="4 8" id="KW-0805">Transcription regulation</keyword>
<reference evidence="13" key="4">
    <citation type="submission" date="2022-06" db="UniProtKB">
        <authorList>
            <consortium name="EnsemblMetazoa"/>
        </authorList>
    </citation>
    <scope>IDENTIFICATION</scope>
</reference>
<feature type="coiled-coil region" evidence="9">
    <location>
        <begin position="64"/>
        <end position="98"/>
    </location>
</feature>
<evidence type="ECO:0000256" key="8">
    <source>
        <dbReference type="RuleBase" id="RU364141"/>
    </source>
</evidence>
<dbReference type="PANTHER" id="PTHR13208">
    <property type="entry name" value="MEDIATOR OF RNA POLYMERASE II TRANSCRIPTION SUBUNIT 4"/>
    <property type="match status" value="1"/>
</dbReference>
<reference evidence="14" key="2">
    <citation type="journal article" date="2020" name="PLoS Negl. Trop. Dis.">
        <title>High-quality nuclear genome for Sarcoptes scabiei-A critical resource for a neglected parasite.</title>
        <authorList>
            <person name="Korhonen P.K."/>
            <person name="Gasser R.B."/>
            <person name="Ma G."/>
            <person name="Wang T."/>
            <person name="Stroehlein A.J."/>
            <person name="Young N.D."/>
            <person name="Ang C.S."/>
            <person name="Fernando D.D."/>
            <person name="Lu H.C."/>
            <person name="Taylor S."/>
            <person name="Reynolds S.L."/>
            <person name="Mofiz E."/>
            <person name="Najaraj S.H."/>
            <person name="Gowda H."/>
            <person name="Madugundu A."/>
            <person name="Renuse S."/>
            <person name="Holt D."/>
            <person name="Pandey A."/>
            <person name="Papenfuss A.T."/>
            <person name="Fischer K."/>
        </authorList>
    </citation>
    <scope>NUCLEOTIDE SEQUENCE [LARGE SCALE GENOMIC DNA]</scope>
</reference>
<dbReference type="GO" id="GO:0003712">
    <property type="term" value="F:transcription coregulator activity"/>
    <property type="evidence" value="ECO:0007669"/>
    <property type="project" value="InterPro"/>
</dbReference>
<evidence type="ECO:0000256" key="1">
    <source>
        <dbReference type="ARBA" id="ARBA00004123"/>
    </source>
</evidence>
<evidence type="ECO:0000256" key="10">
    <source>
        <dbReference type="SAM" id="MobiDB-lite"/>
    </source>
</evidence>
<dbReference type="VEuPathDB" id="VectorBase:SSCA009070"/>
<name>A0A132A1L7_SARSC</name>